<organism evidence="1 2">
    <name type="scientific">Steinernema carpocapsae</name>
    <name type="common">Entomopathogenic nematode</name>
    <dbReference type="NCBI Taxonomy" id="34508"/>
    <lineage>
        <taxon>Eukaryota</taxon>
        <taxon>Metazoa</taxon>
        <taxon>Ecdysozoa</taxon>
        <taxon>Nematoda</taxon>
        <taxon>Chromadorea</taxon>
        <taxon>Rhabditida</taxon>
        <taxon>Tylenchina</taxon>
        <taxon>Panagrolaimomorpha</taxon>
        <taxon>Strongyloidoidea</taxon>
        <taxon>Steinernematidae</taxon>
        <taxon>Steinernema</taxon>
    </lineage>
</organism>
<dbReference type="EMBL" id="CM016762">
    <property type="protein sequence ID" value="TMS32689.1"/>
    <property type="molecule type" value="Genomic_DNA"/>
</dbReference>
<reference evidence="1 2" key="2">
    <citation type="journal article" date="2019" name="G3 (Bethesda)">
        <title>Hybrid Assembly of the Genome of the Entomopathogenic Nematode Steinernema carpocapsae Identifies the X-Chromosome.</title>
        <authorList>
            <person name="Serra L."/>
            <person name="Macchietto M."/>
            <person name="Macias-Munoz A."/>
            <person name="McGill C.J."/>
            <person name="Rodriguez I.M."/>
            <person name="Rodriguez B."/>
            <person name="Murad R."/>
            <person name="Mortazavi A."/>
        </authorList>
    </citation>
    <scope>NUCLEOTIDE SEQUENCE [LARGE SCALE GENOMIC DNA]</scope>
    <source>
        <strain evidence="1 2">ALL</strain>
    </source>
</reference>
<reference evidence="1 2" key="1">
    <citation type="journal article" date="2015" name="Genome Biol.">
        <title>Comparative genomics of Steinernema reveals deeply conserved gene regulatory networks.</title>
        <authorList>
            <person name="Dillman A.R."/>
            <person name="Macchietto M."/>
            <person name="Porter C.F."/>
            <person name="Rogers A."/>
            <person name="Williams B."/>
            <person name="Antoshechkin I."/>
            <person name="Lee M.M."/>
            <person name="Goodwin Z."/>
            <person name="Lu X."/>
            <person name="Lewis E.E."/>
            <person name="Goodrich-Blair H."/>
            <person name="Stock S.P."/>
            <person name="Adams B.J."/>
            <person name="Sternberg P.W."/>
            <person name="Mortazavi A."/>
        </authorList>
    </citation>
    <scope>NUCLEOTIDE SEQUENCE [LARGE SCALE GENOMIC DNA]</scope>
    <source>
        <strain evidence="1 2">ALL</strain>
    </source>
</reference>
<accession>A0A4U8UJP7</accession>
<evidence type="ECO:0000313" key="2">
    <source>
        <dbReference type="Proteomes" id="UP000298663"/>
    </source>
</evidence>
<dbReference type="EMBL" id="AZBU02000001">
    <property type="protein sequence ID" value="TMS32689.1"/>
    <property type="molecule type" value="Genomic_DNA"/>
</dbReference>
<dbReference type="Proteomes" id="UP000298663">
    <property type="component" value="Chromosome X"/>
</dbReference>
<comment type="caution">
    <text evidence="1">The sequence shown here is derived from an EMBL/GenBank/DDBJ whole genome shotgun (WGS) entry which is preliminary data.</text>
</comment>
<keyword evidence="2" id="KW-1185">Reference proteome</keyword>
<gene>
    <name evidence="1" type="ORF">L596_000497</name>
</gene>
<name>A0A4U8UJP7_STECR</name>
<proteinExistence type="predicted"/>
<protein>
    <submittedName>
        <fullName evidence="1">Uncharacterized protein</fullName>
    </submittedName>
</protein>
<dbReference type="AlphaFoldDB" id="A0A4U8UJP7"/>
<evidence type="ECO:0000313" key="1">
    <source>
        <dbReference type="EMBL" id="TMS32689.1"/>
    </source>
</evidence>
<sequence>MYDDHDSPLMHRDVLISTRQRKEGSIDSRILHGPACYRFSMSMSEIGETAKFGNADGLSRLKCLLPKSACFRLGNGEGNRQREAGEDQLPQ</sequence>